<sequence>MASFPMHWPAVTAAVLLSGCAPRSAPYVTVFDSYFPAWILCAVIGVVGASLVRVLLVRWGIDDVMPLRVLVYLSLAAALMFLSSLLFFTR</sequence>
<evidence type="ECO:0000256" key="2">
    <source>
        <dbReference type="ARBA" id="ARBA00008208"/>
    </source>
</evidence>
<reference evidence="12 13" key="1">
    <citation type="submission" date="2020-04" db="EMBL/GenBank/DDBJ databases">
        <authorList>
            <person name="De Canck E."/>
        </authorList>
    </citation>
    <scope>NUCLEOTIDE SEQUENCE [LARGE SCALE GENOMIC DNA]</scope>
    <source>
        <strain evidence="12 13">LMG 3441</strain>
    </source>
</reference>
<evidence type="ECO:0000313" key="12">
    <source>
        <dbReference type="EMBL" id="CAB3709201.1"/>
    </source>
</evidence>
<keyword evidence="10" id="KW-0449">Lipoprotein</keyword>
<comment type="subcellular location">
    <subcellularLocation>
        <location evidence="1">Membrane</location>
        <topology evidence="1">Multi-pass membrane protein</topology>
    </subcellularLocation>
</comment>
<proteinExistence type="inferred from homology"/>
<feature type="transmembrane region" description="Helical" evidence="11">
    <location>
        <begin position="69"/>
        <end position="88"/>
    </location>
</feature>
<comment type="similarity">
    <text evidence="2">Belongs to the YtcA family.</text>
</comment>
<feature type="transmembrane region" description="Helical" evidence="11">
    <location>
        <begin position="36"/>
        <end position="57"/>
    </location>
</feature>
<dbReference type="AlphaFoldDB" id="A0A6S7A2B6"/>
<keyword evidence="4" id="KW-1003">Cell membrane</keyword>
<protein>
    <recommendedName>
        <fullName evidence="3">Uncharacterized protein YtcA</fullName>
    </recommendedName>
</protein>
<keyword evidence="5 11" id="KW-0812">Transmembrane</keyword>
<gene>
    <name evidence="12" type="ORF">LMG3441_03016</name>
</gene>
<dbReference type="Pfam" id="PF17090">
    <property type="entry name" value="Ytca"/>
    <property type="match status" value="1"/>
</dbReference>
<evidence type="ECO:0000256" key="10">
    <source>
        <dbReference type="ARBA" id="ARBA00023288"/>
    </source>
</evidence>
<evidence type="ECO:0000256" key="5">
    <source>
        <dbReference type="ARBA" id="ARBA00022692"/>
    </source>
</evidence>
<evidence type="ECO:0000313" key="13">
    <source>
        <dbReference type="Proteomes" id="UP000494269"/>
    </source>
</evidence>
<evidence type="ECO:0000256" key="8">
    <source>
        <dbReference type="ARBA" id="ARBA00023136"/>
    </source>
</evidence>
<evidence type="ECO:0000256" key="7">
    <source>
        <dbReference type="ARBA" id="ARBA00022989"/>
    </source>
</evidence>
<organism evidence="12 13">
    <name type="scientific">Achromobacter kerstersii</name>
    <dbReference type="NCBI Taxonomy" id="1353890"/>
    <lineage>
        <taxon>Bacteria</taxon>
        <taxon>Pseudomonadati</taxon>
        <taxon>Pseudomonadota</taxon>
        <taxon>Betaproteobacteria</taxon>
        <taxon>Burkholderiales</taxon>
        <taxon>Alcaligenaceae</taxon>
        <taxon>Achromobacter</taxon>
    </lineage>
</organism>
<name>A0A6S7A2B6_9BURK</name>
<evidence type="ECO:0000256" key="9">
    <source>
        <dbReference type="ARBA" id="ARBA00023139"/>
    </source>
</evidence>
<evidence type="ECO:0000256" key="3">
    <source>
        <dbReference type="ARBA" id="ARBA00021237"/>
    </source>
</evidence>
<evidence type="ECO:0000256" key="11">
    <source>
        <dbReference type="SAM" id="Phobius"/>
    </source>
</evidence>
<keyword evidence="7 11" id="KW-1133">Transmembrane helix</keyword>
<accession>A0A6S7A2B6</accession>
<evidence type="ECO:0000256" key="4">
    <source>
        <dbReference type="ARBA" id="ARBA00022475"/>
    </source>
</evidence>
<keyword evidence="13" id="KW-1185">Reference proteome</keyword>
<dbReference type="RefSeq" id="WP_175170185.1">
    <property type="nucleotide sequence ID" value="NZ_CADIJQ010000004.1"/>
</dbReference>
<keyword evidence="8 11" id="KW-0472">Membrane</keyword>
<keyword evidence="9" id="KW-0564">Palmitate</keyword>
<keyword evidence="6" id="KW-0732">Signal</keyword>
<evidence type="ECO:0000256" key="6">
    <source>
        <dbReference type="ARBA" id="ARBA00022729"/>
    </source>
</evidence>
<dbReference type="EMBL" id="CADIJQ010000004">
    <property type="protein sequence ID" value="CAB3709201.1"/>
    <property type="molecule type" value="Genomic_DNA"/>
</dbReference>
<dbReference type="Proteomes" id="UP000494269">
    <property type="component" value="Unassembled WGS sequence"/>
</dbReference>
<evidence type="ECO:0000256" key="1">
    <source>
        <dbReference type="ARBA" id="ARBA00004141"/>
    </source>
</evidence>
<dbReference type="InterPro" id="IPR031381">
    <property type="entry name" value="YtcA"/>
</dbReference>
<dbReference type="GO" id="GO:0016020">
    <property type="term" value="C:membrane"/>
    <property type="evidence" value="ECO:0007669"/>
    <property type="project" value="UniProtKB-SubCell"/>
</dbReference>